<dbReference type="InterPro" id="IPR045258">
    <property type="entry name" value="ACAP1/2/3-like"/>
</dbReference>
<proteinExistence type="predicted"/>
<feature type="repeat" description="ANK" evidence="3">
    <location>
        <begin position="25"/>
        <end position="57"/>
    </location>
</feature>
<keyword evidence="3" id="KW-0040">ANK repeat</keyword>
<reference evidence="4" key="1">
    <citation type="journal article" date="2023" name="Insect Mol. Biol.">
        <title>Genome sequencing provides insights into the evolution of gene families encoding plant cell wall-degrading enzymes in longhorned beetles.</title>
        <authorList>
            <person name="Shin N.R."/>
            <person name="Okamura Y."/>
            <person name="Kirsch R."/>
            <person name="Pauchet Y."/>
        </authorList>
    </citation>
    <scope>NUCLEOTIDE SEQUENCE</scope>
    <source>
        <strain evidence="4">RBIC_L_NR</strain>
    </source>
</reference>
<dbReference type="Pfam" id="PF12796">
    <property type="entry name" value="Ank_2"/>
    <property type="match status" value="1"/>
</dbReference>
<evidence type="ECO:0000313" key="5">
    <source>
        <dbReference type="Proteomes" id="UP001162156"/>
    </source>
</evidence>
<dbReference type="PROSITE" id="PS50088">
    <property type="entry name" value="ANK_REPEAT"/>
    <property type="match status" value="1"/>
</dbReference>
<dbReference type="EMBL" id="JANEYF010005422">
    <property type="protein sequence ID" value="KAJ8928245.1"/>
    <property type="molecule type" value="Genomic_DNA"/>
</dbReference>
<evidence type="ECO:0000256" key="3">
    <source>
        <dbReference type="PROSITE-ProRule" id="PRU00023"/>
    </source>
</evidence>
<organism evidence="4 5">
    <name type="scientific">Rhamnusium bicolor</name>
    <dbReference type="NCBI Taxonomy" id="1586634"/>
    <lineage>
        <taxon>Eukaryota</taxon>
        <taxon>Metazoa</taxon>
        <taxon>Ecdysozoa</taxon>
        <taxon>Arthropoda</taxon>
        <taxon>Hexapoda</taxon>
        <taxon>Insecta</taxon>
        <taxon>Pterygota</taxon>
        <taxon>Neoptera</taxon>
        <taxon>Endopterygota</taxon>
        <taxon>Coleoptera</taxon>
        <taxon>Polyphaga</taxon>
        <taxon>Cucujiformia</taxon>
        <taxon>Chrysomeloidea</taxon>
        <taxon>Cerambycidae</taxon>
        <taxon>Lepturinae</taxon>
        <taxon>Rhagiini</taxon>
        <taxon>Rhamnusium</taxon>
    </lineage>
</organism>
<gene>
    <name evidence="4" type="ORF">NQ314_019195</name>
</gene>
<dbReference type="AlphaFoldDB" id="A0AAV8WPP0"/>
<protein>
    <submittedName>
        <fullName evidence="4">Uncharacterized protein</fullName>
    </submittedName>
</protein>
<dbReference type="PROSITE" id="PS50297">
    <property type="entry name" value="ANK_REP_REGION"/>
    <property type="match status" value="1"/>
</dbReference>
<dbReference type="SMART" id="SM00248">
    <property type="entry name" value="ANK"/>
    <property type="match status" value="1"/>
</dbReference>
<dbReference type="InterPro" id="IPR002110">
    <property type="entry name" value="Ankyrin_rpt"/>
</dbReference>
<accession>A0AAV8WPP0</accession>
<evidence type="ECO:0000256" key="1">
    <source>
        <dbReference type="ARBA" id="ARBA00022723"/>
    </source>
</evidence>
<keyword evidence="2" id="KW-0862">Zinc</keyword>
<name>A0AAV8WPP0_9CUCU</name>
<keyword evidence="5" id="KW-1185">Reference proteome</keyword>
<comment type="caution">
    <text evidence="4">The sequence shown here is derived from an EMBL/GenBank/DDBJ whole genome shotgun (WGS) entry which is preliminary data.</text>
</comment>
<dbReference type="InterPro" id="IPR036770">
    <property type="entry name" value="Ankyrin_rpt-contain_sf"/>
</dbReference>
<dbReference type="PANTHER" id="PTHR23180">
    <property type="entry name" value="CENTAURIN/ARF"/>
    <property type="match status" value="1"/>
</dbReference>
<evidence type="ECO:0000256" key="2">
    <source>
        <dbReference type="ARBA" id="ARBA00022833"/>
    </source>
</evidence>
<sequence>MFLGSVMPCAYLILNGAKINAQDQNGKTPLHLATQEGHTAQVCLFLKHRADQHLEDDEGKVPLSMAEQKEHADIVTL</sequence>
<dbReference type="PANTHER" id="PTHR23180:SF399">
    <property type="entry name" value="BLOWN FUSE, ISOFORM A-RELATED"/>
    <property type="match status" value="1"/>
</dbReference>
<keyword evidence="1" id="KW-0479">Metal-binding</keyword>
<dbReference type="SUPFAM" id="SSF48403">
    <property type="entry name" value="Ankyrin repeat"/>
    <property type="match status" value="1"/>
</dbReference>
<dbReference type="Proteomes" id="UP001162156">
    <property type="component" value="Unassembled WGS sequence"/>
</dbReference>
<dbReference type="Gene3D" id="1.25.40.20">
    <property type="entry name" value="Ankyrin repeat-containing domain"/>
    <property type="match status" value="1"/>
</dbReference>
<dbReference type="GO" id="GO:0005096">
    <property type="term" value="F:GTPase activator activity"/>
    <property type="evidence" value="ECO:0007669"/>
    <property type="project" value="InterPro"/>
</dbReference>
<evidence type="ECO:0000313" key="4">
    <source>
        <dbReference type="EMBL" id="KAJ8928245.1"/>
    </source>
</evidence>
<dbReference type="GO" id="GO:0046872">
    <property type="term" value="F:metal ion binding"/>
    <property type="evidence" value="ECO:0007669"/>
    <property type="project" value="UniProtKB-KW"/>
</dbReference>